<dbReference type="GO" id="GO:0005634">
    <property type="term" value="C:nucleus"/>
    <property type="evidence" value="ECO:0007669"/>
    <property type="project" value="TreeGrafter"/>
</dbReference>
<keyword evidence="2" id="KW-0808">Transferase</keyword>
<feature type="non-terminal residue" evidence="2">
    <location>
        <position position="1"/>
    </location>
</feature>
<dbReference type="InterPro" id="IPR011009">
    <property type="entry name" value="Kinase-like_dom_sf"/>
</dbReference>
<proteinExistence type="predicted"/>
<dbReference type="PROSITE" id="PS00108">
    <property type="entry name" value="PROTEIN_KINASE_ST"/>
    <property type="match status" value="1"/>
</dbReference>
<dbReference type="PANTHER" id="PTHR44167">
    <property type="entry name" value="OVARIAN-SPECIFIC SERINE/THREONINE-PROTEIN KINASE LOK-RELATED"/>
    <property type="match status" value="1"/>
</dbReference>
<name>A0A146K4W0_9EUKA</name>
<evidence type="ECO:0000259" key="1">
    <source>
        <dbReference type="PROSITE" id="PS50011"/>
    </source>
</evidence>
<gene>
    <name evidence="2" type="ORF">TPC1_16304</name>
</gene>
<dbReference type="SUPFAM" id="SSF56112">
    <property type="entry name" value="Protein kinase-like (PK-like)"/>
    <property type="match status" value="1"/>
</dbReference>
<protein>
    <submittedName>
        <fullName evidence="2">Kinase, ULK</fullName>
    </submittedName>
</protein>
<keyword evidence="2" id="KW-0418">Kinase</keyword>
<feature type="domain" description="Protein kinase" evidence="1">
    <location>
        <begin position="1"/>
        <end position="255"/>
    </location>
</feature>
<dbReference type="InterPro" id="IPR008271">
    <property type="entry name" value="Ser/Thr_kinase_AS"/>
</dbReference>
<accession>A0A146K4W0</accession>
<dbReference type="GO" id="GO:0044773">
    <property type="term" value="P:mitotic DNA damage checkpoint signaling"/>
    <property type="evidence" value="ECO:0007669"/>
    <property type="project" value="TreeGrafter"/>
</dbReference>
<dbReference type="AlphaFoldDB" id="A0A146K4W0"/>
<dbReference type="PANTHER" id="PTHR44167:SF30">
    <property type="entry name" value="PHOSPHORYLASE KINASE"/>
    <property type="match status" value="1"/>
</dbReference>
<dbReference type="GO" id="GO:0004674">
    <property type="term" value="F:protein serine/threonine kinase activity"/>
    <property type="evidence" value="ECO:0007669"/>
    <property type="project" value="TreeGrafter"/>
</dbReference>
<dbReference type="PROSITE" id="PS50011">
    <property type="entry name" value="PROTEIN_KINASE_DOM"/>
    <property type="match status" value="1"/>
</dbReference>
<dbReference type="Pfam" id="PF00069">
    <property type="entry name" value="Pkinase"/>
    <property type="match status" value="1"/>
</dbReference>
<evidence type="ECO:0000313" key="2">
    <source>
        <dbReference type="EMBL" id="JAP91922.1"/>
    </source>
</evidence>
<dbReference type="GO" id="GO:0005524">
    <property type="term" value="F:ATP binding"/>
    <property type="evidence" value="ECO:0007669"/>
    <property type="project" value="InterPro"/>
</dbReference>
<reference evidence="2" key="1">
    <citation type="submission" date="2015-07" db="EMBL/GenBank/DDBJ databases">
        <title>Adaptation to a free-living lifestyle via gene acquisitions in the diplomonad Trepomonas sp. PC1.</title>
        <authorList>
            <person name="Xu F."/>
            <person name="Jerlstrom-Hultqvist J."/>
            <person name="Kolisko M."/>
            <person name="Simpson A.G.B."/>
            <person name="Roger A.J."/>
            <person name="Svard S.G."/>
            <person name="Andersson J.O."/>
        </authorList>
    </citation>
    <scope>NUCLEOTIDE SEQUENCE</scope>
    <source>
        <strain evidence="2">PC1</strain>
    </source>
</reference>
<dbReference type="InterPro" id="IPR000719">
    <property type="entry name" value="Prot_kinase_dom"/>
</dbReference>
<dbReference type="SMART" id="SM00220">
    <property type="entry name" value="S_TKc"/>
    <property type="match status" value="1"/>
</dbReference>
<dbReference type="EMBL" id="GDID01004684">
    <property type="protein sequence ID" value="JAP91922.1"/>
    <property type="molecule type" value="Transcribed_RNA"/>
</dbReference>
<sequence length="425" mass="49253">EHYVAIKIVKNLQFNDSKQQVQIEQVLLQSNKSKYTTLGFRCSQKYRFDRDQLELKKLFGEVAAVFVMPYFREGSLKSSLRLASYAAVTKIKMMMQLTEALYTIHQFGYLHCDIKPENVFIGRSDTAFLGDFGSSQKLDQQAGKIYCEAGTLNCMAPEVIIDSKQTQFSDIWGLGIVWYFIVYGQHPYKIDEALEAEQQHEQLVNFQINYPETELGKQYPEIINTMKQMLQIDPNKRPITKSIIQQCQKSDNSVVQHLVQRLYKPKNMLMNLNGKSLEVAAAGIMLYAIENRTASILLQSFVDVTKNNEMKKFADFGGKMNFNDKCPIVCALRNVQRKSNNQIHVQLPARQSYIYISECKYMIYMCRINKNDVDLSKINVENKITAKWFAIGEMFEKTAKKTMHCRILYQKVDIAQFLQQKEKEK</sequence>
<organism evidence="2">
    <name type="scientific">Trepomonas sp. PC1</name>
    <dbReference type="NCBI Taxonomy" id="1076344"/>
    <lineage>
        <taxon>Eukaryota</taxon>
        <taxon>Metamonada</taxon>
        <taxon>Diplomonadida</taxon>
        <taxon>Hexamitidae</taxon>
        <taxon>Hexamitinae</taxon>
        <taxon>Trepomonas</taxon>
    </lineage>
</organism>
<dbReference type="Gene3D" id="1.10.510.10">
    <property type="entry name" value="Transferase(Phosphotransferase) domain 1"/>
    <property type="match status" value="1"/>
</dbReference>